<dbReference type="EMBL" id="JPRF03000002">
    <property type="protein sequence ID" value="OEV39033.1"/>
    <property type="molecule type" value="Genomic_DNA"/>
</dbReference>
<feature type="domain" description="Cyanobacterial TRADD-N associated 2 transmembrane" evidence="3">
    <location>
        <begin position="159"/>
        <end position="228"/>
    </location>
</feature>
<feature type="transmembrane region" description="Helical" evidence="2">
    <location>
        <begin position="166"/>
        <end position="191"/>
    </location>
</feature>
<reference evidence="6" key="3">
    <citation type="submission" date="2016-08" db="EMBL/GenBank/DDBJ databases">
        <title>Sequencing, assembly and comparative genomics of S. aureofaciens ATCC 10762.</title>
        <authorList>
            <person name="Gradnigo J.S."/>
            <person name="Johnson N."/>
            <person name="Somerville G.A."/>
        </authorList>
    </citation>
    <scope>NUCLEOTIDE SEQUENCE [LARGE SCALE GENOMIC DNA]</scope>
    <source>
        <strain evidence="6">ATCC 10762 / DSM 40127 / CCM 3239 / JCM 4008 / LMG 5968 / NBRC 12843 / NCIMB 8234 / A-377</strain>
    </source>
</reference>
<reference evidence="5 6" key="2">
    <citation type="submission" date="2014-07" db="EMBL/GenBank/DDBJ databases">
        <authorList>
            <person name="Zhang J.E."/>
            <person name="Yang H."/>
            <person name="Guo J."/>
            <person name="Deng Z."/>
            <person name="Luo H."/>
            <person name="Luo M."/>
            <person name="Zhao B."/>
        </authorList>
    </citation>
    <scope>NUCLEOTIDE SEQUENCE [LARGE SCALE GENOMIC DNA]</scope>
    <source>
        <strain evidence="5">ATCC 10762</strain>
        <strain evidence="6">ATCC 10762 / DSM 40127 / CCM 3239 / JCM 4008 / LMG 5968 / NBRC 12843 / NCIMB 8234 / A-377</strain>
    </source>
</reference>
<dbReference type="EMBL" id="BMUB01000031">
    <property type="protein sequence ID" value="GGV03626.1"/>
    <property type="molecule type" value="Genomic_DNA"/>
</dbReference>
<feature type="compositionally biased region" description="Basic and acidic residues" evidence="1">
    <location>
        <begin position="1"/>
        <end position="12"/>
    </location>
</feature>
<dbReference type="InterPro" id="IPR048567">
    <property type="entry name" value="CyanoTRADDas_TM"/>
</dbReference>
<feature type="compositionally biased region" description="Acidic residues" evidence="1">
    <location>
        <begin position="13"/>
        <end position="22"/>
    </location>
</feature>
<dbReference type="GeneID" id="97489686"/>
<keyword evidence="2" id="KW-0812">Transmembrane</keyword>
<feature type="transmembrane region" description="Helical" evidence="2">
    <location>
        <begin position="37"/>
        <end position="55"/>
    </location>
</feature>
<name>A0A1E7NEW7_KITAU</name>
<accession>A0A8H9HYR5</accession>
<evidence type="ECO:0000313" key="4">
    <source>
        <dbReference type="EMBL" id="GGV03626.1"/>
    </source>
</evidence>
<keyword evidence="2" id="KW-0472">Membrane</keyword>
<dbReference type="OrthoDB" id="5191873at2"/>
<evidence type="ECO:0000313" key="5">
    <source>
        <dbReference type="EMBL" id="OEV39033.1"/>
    </source>
</evidence>
<reference evidence="4" key="1">
    <citation type="journal article" date="2014" name="Int. J. Syst. Evol. Microbiol.">
        <title>Complete genome sequence of Corynebacterium casei LMG S-19264T (=DSM 44701T), isolated from a smear-ripened cheese.</title>
        <authorList>
            <consortium name="US DOE Joint Genome Institute (JGI-PGF)"/>
            <person name="Walter F."/>
            <person name="Albersmeier A."/>
            <person name="Kalinowski J."/>
            <person name="Ruckert C."/>
        </authorList>
    </citation>
    <scope>NUCLEOTIDE SEQUENCE</scope>
    <source>
        <strain evidence="4">JCM 4434</strain>
    </source>
</reference>
<comment type="caution">
    <text evidence="5">The sequence shown here is derived from an EMBL/GenBank/DDBJ whole genome shotgun (WGS) entry which is preliminary data.</text>
</comment>
<evidence type="ECO:0000259" key="3">
    <source>
        <dbReference type="Pfam" id="PF20712"/>
    </source>
</evidence>
<evidence type="ECO:0000256" key="2">
    <source>
        <dbReference type="SAM" id="Phobius"/>
    </source>
</evidence>
<proteinExistence type="predicted"/>
<dbReference type="RefSeq" id="WP_030557529.1">
    <property type="nucleotide sequence ID" value="NZ_BMUB01000031.1"/>
</dbReference>
<keyword evidence="6" id="KW-1185">Reference proteome</keyword>
<dbReference type="Proteomes" id="UP000610124">
    <property type="component" value="Unassembled WGS sequence"/>
</dbReference>
<accession>A0A1E7NEW7</accession>
<gene>
    <name evidence="4" type="ORF">GCM10010502_67870</name>
    <name evidence="5" type="ORF">HS99_0018195</name>
</gene>
<feature type="region of interest" description="Disordered" evidence="1">
    <location>
        <begin position="1"/>
        <end position="22"/>
    </location>
</feature>
<protein>
    <recommendedName>
        <fullName evidence="3">Cyanobacterial TRADD-N associated 2 transmembrane domain-containing protein</fullName>
    </recommendedName>
</protein>
<evidence type="ECO:0000256" key="1">
    <source>
        <dbReference type="SAM" id="MobiDB-lite"/>
    </source>
</evidence>
<organism evidence="5 6">
    <name type="scientific">Kitasatospora aureofaciens</name>
    <name type="common">Streptomyces aureofaciens</name>
    <dbReference type="NCBI Taxonomy" id="1894"/>
    <lineage>
        <taxon>Bacteria</taxon>
        <taxon>Bacillati</taxon>
        <taxon>Actinomycetota</taxon>
        <taxon>Actinomycetes</taxon>
        <taxon>Kitasatosporales</taxon>
        <taxon>Streptomycetaceae</taxon>
        <taxon>Kitasatospora</taxon>
    </lineage>
</organism>
<dbReference type="Pfam" id="PF20712">
    <property type="entry name" value="CyanoTRADDas_TM"/>
    <property type="match status" value="1"/>
</dbReference>
<reference evidence="5" key="4">
    <citation type="submission" date="2016-08" db="EMBL/GenBank/DDBJ databases">
        <title>Sequencing, Assembly and Comparative Genomics of S. aureofaciens ATCC 10762.</title>
        <authorList>
            <person name="Gradnigo J.S."/>
            <person name="Johnson N."/>
            <person name="Somerville G.A."/>
        </authorList>
    </citation>
    <scope>NUCLEOTIDE SEQUENCE [LARGE SCALE GENOMIC DNA]</scope>
    <source>
        <strain evidence="5">ATCC 10762</strain>
    </source>
</reference>
<evidence type="ECO:0000313" key="6">
    <source>
        <dbReference type="Proteomes" id="UP000037395"/>
    </source>
</evidence>
<dbReference type="AlphaFoldDB" id="A0A1E7NEW7"/>
<keyword evidence="2" id="KW-1133">Transmembrane helix</keyword>
<dbReference type="Proteomes" id="UP000037395">
    <property type="component" value="Unassembled WGS sequence"/>
</dbReference>
<reference evidence="4" key="5">
    <citation type="submission" date="2020-09" db="EMBL/GenBank/DDBJ databases">
        <authorList>
            <person name="Sun Q."/>
            <person name="Ohkuma M."/>
        </authorList>
    </citation>
    <scope>NUCLEOTIDE SEQUENCE</scope>
    <source>
        <strain evidence="4">JCM 4434</strain>
    </source>
</reference>
<dbReference type="KEGG" id="kau:B6264_30465"/>
<feature type="transmembrane region" description="Helical" evidence="2">
    <location>
        <begin position="75"/>
        <end position="96"/>
    </location>
</feature>
<feature type="transmembrane region" description="Helical" evidence="2">
    <location>
        <begin position="203"/>
        <end position="221"/>
    </location>
</feature>
<sequence>MADAGEAVRGEEVEGLPADEDPPVTPLLSHRSLVKRLGLILGGFLIVYLSDLLNMEAFFLRWDNRGAQLGQWVQTLGYIVIVVGVLWLAFDALRLLERRERERARGVIGQAPRFHAEGEASIHVHLSDPSQINSPYVQSLTSSRHAEKQERILEDSYVQGISQARVIFWVSIVFLCLGGIVMIGGVAFAILNSESSTKIDSGALAAASGVVSNLLSGIFLYQANRSRNSVSDQAARLQAGSMANERVAIVRELLDSIESPDRRGEAQLHLVNTLIASLERLDHRQTADILRVDSEDR</sequence>